<dbReference type="PANTHER" id="PTHR21301:SF13">
    <property type="match status" value="1"/>
</dbReference>
<feature type="domain" description="Helix-turn-helix" evidence="1">
    <location>
        <begin position="147"/>
        <end position="206"/>
    </location>
</feature>
<sequence>MESLESTTDEGLQVDYQNNKILQKPLVMSDSLARFQNLVPGSLVGMFKCPGYNFVGVPALLEPVVHPQSSPTTQLYLSIIDDIIVLWTGTAESLENFVDELNMNQCNIRLTSHYSTTTVDFLDLRIMVRNNRINTTLFRKSTATNNVLHYSSFHPSHLRNSIPKGQFLHLCRNCSTMLDFQMEARSLTNRFQERGYPHKIIARAFKHAHQRSRDEVLETRQRVTHNQLSLITKFHNQWGDVHHILNENWDILLSDPRLKTIIPERPRVVARRARNLKDCLSRSHFKRATYSESLTHCSVLGVTLKINDVNQEDVGRAKYACAGAVAEDQKRTSCNIGGLSTALQNAVDKPLMPVGLPHLRFSG</sequence>
<dbReference type="EMBL" id="CAUEEQ010052977">
    <property type="protein sequence ID" value="CAJ0961638.1"/>
    <property type="molecule type" value="Genomic_DNA"/>
</dbReference>
<evidence type="ECO:0000313" key="2">
    <source>
        <dbReference type="EMBL" id="CAJ0961638.1"/>
    </source>
</evidence>
<evidence type="ECO:0000259" key="1">
    <source>
        <dbReference type="Pfam" id="PF26215"/>
    </source>
</evidence>
<name>A0ABN9M894_9NEOB</name>
<protein>
    <recommendedName>
        <fullName evidence="1">Helix-turn-helix domain-containing protein</fullName>
    </recommendedName>
</protein>
<dbReference type="PANTHER" id="PTHR21301">
    <property type="entry name" value="REVERSE TRANSCRIPTASE"/>
    <property type="match status" value="1"/>
</dbReference>
<gene>
    <name evidence="2" type="ORF">RIMI_LOCUS17829771</name>
</gene>
<comment type="caution">
    <text evidence="2">The sequence shown here is derived from an EMBL/GenBank/DDBJ whole genome shotgun (WGS) entry which is preliminary data.</text>
</comment>
<dbReference type="Pfam" id="PF26215">
    <property type="entry name" value="HTH_animal"/>
    <property type="match status" value="1"/>
</dbReference>
<dbReference type="InterPro" id="IPR058912">
    <property type="entry name" value="HTH_animal"/>
</dbReference>
<evidence type="ECO:0000313" key="3">
    <source>
        <dbReference type="Proteomes" id="UP001176940"/>
    </source>
</evidence>
<dbReference type="Proteomes" id="UP001176940">
    <property type="component" value="Unassembled WGS sequence"/>
</dbReference>
<reference evidence="2" key="1">
    <citation type="submission" date="2023-07" db="EMBL/GenBank/DDBJ databases">
        <authorList>
            <person name="Stuckert A."/>
        </authorList>
    </citation>
    <scope>NUCLEOTIDE SEQUENCE</scope>
</reference>
<keyword evidence="3" id="KW-1185">Reference proteome</keyword>
<accession>A0ABN9M894</accession>
<organism evidence="2 3">
    <name type="scientific">Ranitomeya imitator</name>
    <name type="common">mimic poison frog</name>
    <dbReference type="NCBI Taxonomy" id="111125"/>
    <lineage>
        <taxon>Eukaryota</taxon>
        <taxon>Metazoa</taxon>
        <taxon>Chordata</taxon>
        <taxon>Craniata</taxon>
        <taxon>Vertebrata</taxon>
        <taxon>Euteleostomi</taxon>
        <taxon>Amphibia</taxon>
        <taxon>Batrachia</taxon>
        <taxon>Anura</taxon>
        <taxon>Neobatrachia</taxon>
        <taxon>Hyloidea</taxon>
        <taxon>Dendrobatidae</taxon>
        <taxon>Dendrobatinae</taxon>
        <taxon>Ranitomeya</taxon>
    </lineage>
</organism>
<proteinExistence type="predicted"/>